<keyword evidence="15" id="KW-1185">Reference proteome</keyword>
<dbReference type="CDD" id="cd22424">
    <property type="entry name" value="KH-I_MEX3_rpt2"/>
    <property type="match status" value="1"/>
</dbReference>
<dbReference type="AlphaFoldDB" id="A0A9D3QE10"/>
<dbReference type="Pfam" id="PF13920">
    <property type="entry name" value="zf-C3HC4_3"/>
    <property type="match status" value="1"/>
</dbReference>
<dbReference type="EMBL" id="JAFDVH010000002">
    <property type="protein sequence ID" value="KAG7488040.1"/>
    <property type="molecule type" value="Genomic_DNA"/>
</dbReference>
<keyword evidence="4" id="KW-0479">Metal-binding</keyword>
<dbReference type="PROSITE" id="PS50084">
    <property type="entry name" value="KH_TYPE_1"/>
    <property type="match status" value="2"/>
</dbReference>
<evidence type="ECO:0000256" key="5">
    <source>
        <dbReference type="ARBA" id="ARBA00022737"/>
    </source>
</evidence>
<evidence type="ECO:0000256" key="1">
    <source>
        <dbReference type="ARBA" id="ARBA00004123"/>
    </source>
</evidence>
<feature type="region of interest" description="Disordered" evidence="12">
    <location>
        <begin position="492"/>
        <end position="511"/>
    </location>
</feature>
<sequence length="584" mass="60266">MDNEMVVSNQQAGVVLPRIMESESRDDEHQETLSFALDQLSLMAVEKSDCGAGGGLVDSLDTPDSNSDACNGVGSFIGLQMLEHPSGSAASPASCSPPSEYYSAGGIHMTGPHSHSVLGEPSSVLCSRKRSVNMTECVPVPSSEHVAEIVGRQGCKIKALRAKTNTYIKTPVRGEEPVFIVTGRHEDVEMAKREILSAAEHFSMIRASRCKAGAAAGAGGALPGPPHLPGQTTIQVRVPYRVVGLVVGPKGATIKRIQQQTHTYIVTPSRDKDPVFEVTGMPENVDRAREEIETHITLRTGAFVDLQGDNDFHSNGTDVSLEGLATLGMGGVLWSRSSHPAPPPPPPLPLSLYHSSRKVTSASFHNGGLGSGPPESSNAGSPFSAGSAGGGFACGGDPVQGLPAPPVEELGFELSAANIWGPFVKAQHRRDSSSRSGGAVTPRASPTPLPDPAGVEHALALSWLHAGGTSFSRGSGSSSSGGSTTGYSSSCSASSLPGGSPTESEGGGSTGGLLGRFKADALAGGMAAGARDCYVCFESEVTAALVPCGHNLFCMDCAGQICQSAEPECPVCHTPATQCIRIFS</sequence>
<dbReference type="SMART" id="SM00322">
    <property type="entry name" value="KH"/>
    <property type="match status" value="2"/>
</dbReference>
<evidence type="ECO:0000256" key="7">
    <source>
        <dbReference type="ARBA" id="ARBA00022833"/>
    </source>
</evidence>
<evidence type="ECO:0000256" key="9">
    <source>
        <dbReference type="ARBA" id="ARBA00023242"/>
    </source>
</evidence>
<feature type="region of interest" description="Disordered" evidence="12">
    <location>
        <begin position="363"/>
        <end position="384"/>
    </location>
</feature>
<comment type="caution">
    <text evidence="14">The sequence shown here is derived from an EMBL/GenBank/DDBJ whole genome shotgun (WGS) entry which is preliminary data.</text>
</comment>
<reference evidence="14" key="1">
    <citation type="submission" date="2021-01" db="EMBL/GenBank/DDBJ databases">
        <authorList>
            <person name="Zahm M."/>
            <person name="Roques C."/>
            <person name="Cabau C."/>
            <person name="Klopp C."/>
            <person name="Donnadieu C."/>
            <person name="Jouanno E."/>
            <person name="Lampietro C."/>
            <person name="Louis A."/>
            <person name="Herpin A."/>
            <person name="Echchiki A."/>
            <person name="Berthelot C."/>
            <person name="Parey E."/>
            <person name="Roest-Crollius H."/>
            <person name="Braasch I."/>
            <person name="Postlethwait J."/>
            <person name="Bobe J."/>
            <person name="Montfort J."/>
            <person name="Bouchez O."/>
            <person name="Begum T."/>
            <person name="Mejri S."/>
            <person name="Adams A."/>
            <person name="Chen W.-J."/>
            <person name="Guiguen Y."/>
        </authorList>
    </citation>
    <scope>NUCLEOTIDE SEQUENCE</scope>
    <source>
        <strain evidence="14">YG-15Mar2019-1</strain>
        <tissue evidence="14">Brain</tissue>
    </source>
</reference>
<dbReference type="InterPro" id="IPR047228">
    <property type="entry name" value="KH-I_MEX3_rpt1"/>
</dbReference>
<dbReference type="OrthoDB" id="427410at2759"/>
<dbReference type="GO" id="GO:0005634">
    <property type="term" value="C:nucleus"/>
    <property type="evidence" value="ECO:0007669"/>
    <property type="project" value="UniProtKB-SubCell"/>
</dbReference>
<dbReference type="PROSITE" id="PS50089">
    <property type="entry name" value="ZF_RING_2"/>
    <property type="match status" value="1"/>
</dbReference>
<organism evidence="14 15">
    <name type="scientific">Megalops atlanticus</name>
    <name type="common">Tarpon</name>
    <name type="synonym">Clupea gigantea</name>
    <dbReference type="NCBI Taxonomy" id="7932"/>
    <lineage>
        <taxon>Eukaryota</taxon>
        <taxon>Metazoa</taxon>
        <taxon>Chordata</taxon>
        <taxon>Craniata</taxon>
        <taxon>Vertebrata</taxon>
        <taxon>Euteleostomi</taxon>
        <taxon>Actinopterygii</taxon>
        <taxon>Neopterygii</taxon>
        <taxon>Teleostei</taxon>
        <taxon>Elopiformes</taxon>
        <taxon>Megalopidae</taxon>
        <taxon>Megalops</taxon>
    </lineage>
</organism>
<dbReference type="CDD" id="cd16518">
    <property type="entry name" value="RING-HC_MEX3"/>
    <property type="match status" value="1"/>
</dbReference>
<keyword evidence="7" id="KW-0862">Zinc</keyword>
<dbReference type="FunFam" id="3.30.1370.10:FF:000012">
    <property type="entry name" value="Mex-3 RNA-binding family member D"/>
    <property type="match status" value="1"/>
</dbReference>
<dbReference type="PANTHER" id="PTHR23285:SF3">
    <property type="entry name" value="RNA-BINDING PROTEIN MEX3D"/>
    <property type="match status" value="1"/>
</dbReference>
<keyword evidence="3" id="KW-0963">Cytoplasm</keyword>
<evidence type="ECO:0000256" key="4">
    <source>
        <dbReference type="ARBA" id="ARBA00022723"/>
    </source>
</evidence>
<evidence type="ECO:0000256" key="8">
    <source>
        <dbReference type="ARBA" id="ARBA00022884"/>
    </source>
</evidence>
<dbReference type="SUPFAM" id="SSF54791">
    <property type="entry name" value="Eukaryotic type KH-domain (KH-domain type I)"/>
    <property type="match status" value="2"/>
</dbReference>
<dbReference type="Gene3D" id="3.30.1370.10">
    <property type="entry name" value="K Homology domain, type 1"/>
    <property type="match status" value="2"/>
</dbReference>
<keyword evidence="8 10" id="KW-0694">RNA-binding</keyword>
<dbReference type="GO" id="GO:0005737">
    <property type="term" value="C:cytoplasm"/>
    <property type="evidence" value="ECO:0007669"/>
    <property type="project" value="UniProtKB-SubCell"/>
</dbReference>
<protein>
    <recommendedName>
        <fullName evidence="13">RING-type domain-containing protein</fullName>
    </recommendedName>
</protein>
<evidence type="ECO:0000256" key="12">
    <source>
        <dbReference type="SAM" id="MobiDB-lite"/>
    </source>
</evidence>
<evidence type="ECO:0000313" key="15">
    <source>
        <dbReference type="Proteomes" id="UP001046870"/>
    </source>
</evidence>
<keyword evidence="9" id="KW-0539">Nucleus</keyword>
<keyword evidence="5" id="KW-0677">Repeat</keyword>
<evidence type="ECO:0000256" key="3">
    <source>
        <dbReference type="ARBA" id="ARBA00022490"/>
    </source>
</evidence>
<dbReference type="FunFam" id="3.30.1370.10:FF:000013">
    <property type="entry name" value="Mex-3 RNA-binding family member B"/>
    <property type="match status" value="1"/>
</dbReference>
<dbReference type="CDD" id="cd22423">
    <property type="entry name" value="KH-I_MEX3_rpt1"/>
    <property type="match status" value="1"/>
</dbReference>
<feature type="region of interest" description="Disordered" evidence="12">
    <location>
        <begin position="428"/>
        <end position="454"/>
    </location>
</feature>
<dbReference type="SUPFAM" id="SSF57850">
    <property type="entry name" value="RING/U-box"/>
    <property type="match status" value="1"/>
</dbReference>
<dbReference type="InterPro" id="IPR047226">
    <property type="entry name" value="KH-I_MEX3_rpt2"/>
</dbReference>
<dbReference type="InterPro" id="IPR004087">
    <property type="entry name" value="KH_dom"/>
</dbReference>
<evidence type="ECO:0000256" key="10">
    <source>
        <dbReference type="PROSITE-ProRule" id="PRU00117"/>
    </source>
</evidence>
<evidence type="ECO:0000256" key="11">
    <source>
        <dbReference type="PROSITE-ProRule" id="PRU00175"/>
    </source>
</evidence>
<evidence type="ECO:0000256" key="6">
    <source>
        <dbReference type="ARBA" id="ARBA00022771"/>
    </source>
</evidence>
<proteinExistence type="predicted"/>
<dbReference type="FunFam" id="3.30.40.10:FF:000090">
    <property type="entry name" value="Mex-3 RNA-binding family member C"/>
    <property type="match status" value="1"/>
</dbReference>
<evidence type="ECO:0000313" key="14">
    <source>
        <dbReference type="EMBL" id="KAG7488040.1"/>
    </source>
</evidence>
<gene>
    <name evidence="14" type="ORF">MATL_G00029760</name>
</gene>
<dbReference type="PANTHER" id="PTHR23285">
    <property type="entry name" value="RING FINGER AND KH DOMAIN CONTAINING PROTEIN 1"/>
    <property type="match status" value="1"/>
</dbReference>
<feature type="domain" description="RING-type" evidence="13">
    <location>
        <begin position="533"/>
        <end position="573"/>
    </location>
</feature>
<evidence type="ECO:0000259" key="13">
    <source>
        <dbReference type="PROSITE" id="PS50089"/>
    </source>
</evidence>
<accession>A0A9D3QE10</accession>
<evidence type="ECO:0000256" key="2">
    <source>
        <dbReference type="ARBA" id="ARBA00004496"/>
    </source>
</evidence>
<dbReference type="InterPro" id="IPR001841">
    <property type="entry name" value="Znf_RING"/>
</dbReference>
<feature type="compositionally biased region" description="Low complexity" evidence="12">
    <location>
        <begin position="492"/>
        <end position="504"/>
    </location>
</feature>
<comment type="subcellular location">
    <subcellularLocation>
        <location evidence="2">Cytoplasm</location>
    </subcellularLocation>
    <subcellularLocation>
        <location evidence="1">Nucleus</location>
    </subcellularLocation>
</comment>
<dbReference type="SMART" id="SM00184">
    <property type="entry name" value="RING"/>
    <property type="match status" value="1"/>
</dbReference>
<dbReference type="Gene3D" id="3.30.40.10">
    <property type="entry name" value="Zinc/RING finger domain, C3HC4 (zinc finger)"/>
    <property type="match status" value="1"/>
</dbReference>
<dbReference type="InterPro" id="IPR013083">
    <property type="entry name" value="Znf_RING/FYVE/PHD"/>
</dbReference>
<dbReference type="InterPro" id="IPR004088">
    <property type="entry name" value="KH_dom_type_1"/>
</dbReference>
<dbReference type="Pfam" id="PF00013">
    <property type="entry name" value="KH_1"/>
    <property type="match status" value="2"/>
</dbReference>
<dbReference type="GO" id="GO:0008270">
    <property type="term" value="F:zinc ion binding"/>
    <property type="evidence" value="ECO:0007669"/>
    <property type="project" value="UniProtKB-KW"/>
</dbReference>
<dbReference type="GO" id="GO:0003723">
    <property type="term" value="F:RNA binding"/>
    <property type="evidence" value="ECO:0007669"/>
    <property type="project" value="UniProtKB-UniRule"/>
</dbReference>
<name>A0A9D3QE10_MEGAT</name>
<keyword evidence="6 11" id="KW-0863">Zinc-finger</keyword>
<dbReference type="InterPro" id="IPR047227">
    <property type="entry name" value="MEX3"/>
</dbReference>
<dbReference type="InterPro" id="IPR036612">
    <property type="entry name" value="KH_dom_type_1_sf"/>
</dbReference>
<dbReference type="Proteomes" id="UP001046870">
    <property type="component" value="Chromosome 2"/>
</dbReference>